<protein>
    <submittedName>
        <fullName evidence="2">Uncharacterized protein</fullName>
    </submittedName>
</protein>
<dbReference type="AlphaFoldDB" id="A0A9W9ZSR9"/>
<feature type="compositionally biased region" description="Polar residues" evidence="1">
    <location>
        <begin position="56"/>
        <end position="71"/>
    </location>
</feature>
<keyword evidence="3" id="KW-1185">Reference proteome</keyword>
<evidence type="ECO:0000313" key="2">
    <source>
        <dbReference type="EMBL" id="KAJ7387171.1"/>
    </source>
</evidence>
<reference evidence="2" key="1">
    <citation type="submission" date="2023-01" db="EMBL/GenBank/DDBJ databases">
        <title>Genome assembly of the deep-sea coral Lophelia pertusa.</title>
        <authorList>
            <person name="Herrera S."/>
            <person name="Cordes E."/>
        </authorList>
    </citation>
    <scope>NUCLEOTIDE SEQUENCE</scope>
    <source>
        <strain evidence="2">USNM1676648</strain>
        <tissue evidence="2">Polyp</tissue>
    </source>
</reference>
<organism evidence="2 3">
    <name type="scientific">Desmophyllum pertusum</name>
    <dbReference type="NCBI Taxonomy" id="174260"/>
    <lineage>
        <taxon>Eukaryota</taxon>
        <taxon>Metazoa</taxon>
        <taxon>Cnidaria</taxon>
        <taxon>Anthozoa</taxon>
        <taxon>Hexacorallia</taxon>
        <taxon>Scleractinia</taxon>
        <taxon>Caryophylliina</taxon>
        <taxon>Caryophylliidae</taxon>
        <taxon>Desmophyllum</taxon>
    </lineage>
</organism>
<sequence length="126" mass="14009">MVPKHGWSSSGNTPEPHTAAKLLHKRDYRLSSKSPAVESIRIDSPGRDTPNMDPPRSSTPCPRSFTPTSQPKLPKKQELAVKVAQILTETGYQSRPSNLSRETYVIMNKALQESQRAGQTRNDIRG</sequence>
<name>A0A9W9ZSR9_9CNID</name>
<accession>A0A9W9ZSR9</accession>
<proteinExistence type="predicted"/>
<evidence type="ECO:0000256" key="1">
    <source>
        <dbReference type="SAM" id="MobiDB-lite"/>
    </source>
</evidence>
<comment type="caution">
    <text evidence="2">The sequence shown here is derived from an EMBL/GenBank/DDBJ whole genome shotgun (WGS) entry which is preliminary data.</text>
</comment>
<dbReference type="OrthoDB" id="5984109at2759"/>
<feature type="region of interest" description="Disordered" evidence="1">
    <location>
        <begin position="1"/>
        <end position="77"/>
    </location>
</feature>
<dbReference type="EMBL" id="MU825874">
    <property type="protein sequence ID" value="KAJ7387171.1"/>
    <property type="molecule type" value="Genomic_DNA"/>
</dbReference>
<gene>
    <name evidence="2" type="ORF">OS493_004137</name>
</gene>
<dbReference type="Proteomes" id="UP001163046">
    <property type="component" value="Unassembled WGS sequence"/>
</dbReference>
<evidence type="ECO:0000313" key="3">
    <source>
        <dbReference type="Proteomes" id="UP001163046"/>
    </source>
</evidence>